<keyword evidence="7" id="KW-0456">Lyase</keyword>
<sequence>MQNILLLCLLPLAAFAAPGRFEQRDLPSHTPVNVKDLDSDFDVKCGKTTVTGSSILKAVSWGVNLQRADQQVGRDGGSQYPHYYGNDQSQANPQPGRFKFPNADCNKYPQNLRNEFPITKDGTYEGGDEGLYRAIYLHDKNSDTDIEGNPTAYYCGTIYHSGDNFEGCDVTKN</sequence>
<protein>
    <recommendedName>
        <fullName evidence="2">ribonuclease T1</fullName>
        <ecNumber evidence="2">4.6.1.24</ecNumber>
    </recommendedName>
</protein>
<dbReference type="Proteomes" id="UP001265746">
    <property type="component" value="Unassembled WGS sequence"/>
</dbReference>
<dbReference type="Gene3D" id="3.10.450.30">
    <property type="entry name" value="Microbial ribonucleases"/>
    <property type="match status" value="1"/>
</dbReference>
<dbReference type="InterPro" id="IPR016191">
    <property type="entry name" value="Ribonuclease/ribotoxin"/>
</dbReference>
<organism evidence="10 11">
    <name type="scientific">Phomopsis amygdali</name>
    <name type="common">Fusicoccum amygdali</name>
    <dbReference type="NCBI Taxonomy" id="1214568"/>
    <lineage>
        <taxon>Eukaryota</taxon>
        <taxon>Fungi</taxon>
        <taxon>Dikarya</taxon>
        <taxon>Ascomycota</taxon>
        <taxon>Pezizomycotina</taxon>
        <taxon>Sordariomycetes</taxon>
        <taxon>Sordariomycetidae</taxon>
        <taxon>Diaporthales</taxon>
        <taxon>Diaporthaceae</taxon>
        <taxon>Diaporthe</taxon>
    </lineage>
</organism>
<keyword evidence="3" id="KW-0540">Nuclease</keyword>
<keyword evidence="9" id="KW-0732">Signal</keyword>
<dbReference type="GO" id="GO:0004540">
    <property type="term" value="F:RNA nuclease activity"/>
    <property type="evidence" value="ECO:0007669"/>
    <property type="project" value="InterPro"/>
</dbReference>
<evidence type="ECO:0000256" key="4">
    <source>
        <dbReference type="ARBA" id="ARBA00022759"/>
    </source>
</evidence>
<comment type="catalytic activity">
    <reaction evidence="8">
        <text>[RNA] containing guanosine + H2O = an [RNA fragment]-3'-guanosine-3'-phosphate + a 5'-hydroxy-ribonucleotide-3'-[RNA fragment].</text>
        <dbReference type="EC" id="4.6.1.24"/>
    </reaction>
</comment>
<keyword evidence="6" id="KW-1015">Disulfide bond</keyword>
<dbReference type="SUPFAM" id="SSF53933">
    <property type="entry name" value="Microbial ribonucleases"/>
    <property type="match status" value="1"/>
</dbReference>
<evidence type="ECO:0000256" key="6">
    <source>
        <dbReference type="ARBA" id="ARBA00023157"/>
    </source>
</evidence>
<proteinExistence type="inferred from homology"/>
<name>A0AAD9VXZ8_PHOAM</name>
<keyword evidence="4" id="KW-0255">Endonuclease</keyword>
<dbReference type="PANTHER" id="PTHR42104">
    <property type="entry name" value="EXTRACELLULAR GUANYL-SPECIFIC RIBONUCLEASE RNTA (AFU_ORTHOLOGUE AFUA_4G03230)"/>
    <property type="match status" value="1"/>
</dbReference>
<dbReference type="AlphaFoldDB" id="A0AAD9VXZ8"/>
<dbReference type="Pfam" id="PF00545">
    <property type="entry name" value="Ribonuclease"/>
    <property type="match status" value="1"/>
</dbReference>
<accession>A0AAD9VXZ8</accession>
<dbReference type="GO" id="GO:0003723">
    <property type="term" value="F:RNA binding"/>
    <property type="evidence" value="ECO:0007669"/>
    <property type="project" value="InterPro"/>
</dbReference>
<feature type="signal peptide" evidence="9">
    <location>
        <begin position="1"/>
        <end position="16"/>
    </location>
</feature>
<evidence type="ECO:0000256" key="8">
    <source>
        <dbReference type="ARBA" id="ARBA00034015"/>
    </source>
</evidence>
<evidence type="ECO:0000256" key="5">
    <source>
        <dbReference type="ARBA" id="ARBA00022801"/>
    </source>
</evidence>
<evidence type="ECO:0000256" key="7">
    <source>
        <dbReference type="ARBA" id="ARBA00023239"/>
    </source>
</evidence>
<dbReference type="GO" id="GO:0016787">
    <property type="term" value="F:hydrolase activity"/>
    <property type="evidence" value="ECO:0007669"/>
    <property type="project" value="UniProtKB-KW"/>
</dbReference>
<comment type="similarity">
    <text evidence="1">Belongs to the ribonuclease N1/T1 family.</text>
</comment>
<dbReference type="EC" id="4.6.1.24" evidence="2"/>
<reference evidence="10" key="1">
    <citation type="submission" date="2023-06" db="EMBL/GenBank/DDBJ databases">
        <authorList>
            <person name="Noh H."/>
        </authorList>
    </citation>
    <scope>NUCLEOTIDE SEQUENCE</scope>
    <source>
        <strain evidence="10">DUCC20226</strain>
    </source>
</reference>
<comment type="caution">
    <text evidence="10">The sequence shown here is derived from an EMBL/GenBank/DDBJ whole genome shotgun (WGS) entry which is preliminary data.</text>
</comment>
<keyword evidence="11" id="KW-1185">Reference proteome</keyword>
<feature type="chain" id="PRO_5041919183" description="ribonuclease T1" evidence="9">
    <location>
        <begin position="17"/>
        <end position="173"/>
    </location>
</feature>
<evidence type="ECO:0000313" key="10">
    <source>
        <dbReference type="EMBL" id="KAK2598620.1"/>
    </source>
</evidence>
<evidence type="ECO:0000256" key="2">
    <source>
        <dbReference type="ARBA" id="ARBA00012549"/>
    </source>
</evidence>
<evidence type="ECO:0000256" key="9">
    <source>
        <dbReference type="SAM" id="SignalP"/>
    </source>
</evidence>
<evidence type="ECO:0000256" key="3">
    <source>
        <dbReference type="ARBA" id="ARBA00022722"/>
    </source>
</evidence>
<keyword evidence="5" id="KW-0378">Hydrolase</keyword>
<gene>
    <name evidence="10" type="ORF">N8I77_012016</name>
</gene>
<evidence type="ECO:0000313" key="11">
    <source>
        <dbReference type="Proteomes" id="UP001265746"/>
    </source>
</evidence>
<dbReference type="InterPro" id="IPR000026">
    <property type="entry name" value="N1-like"/>
</dbReference>
<dbReference type="PANTHER" id="PTHR42104:SF1">
    <property type="entry name" value="EXTRACELLULAR GUANYL-SPECIFIC RIBONUCLEASE RNTA (AFU_ORTHOLOGUE AFUA_4G03230)"/>
    <property type="match status" value="1"/>
</dbReference>
<dbReference type="EMBL" id="JAUJFL010000008">
    <property type="protein sequence ID" value="KAK2598620.1"/>
    <property type="molecule type" value="Genomic_DNA"/>
</dbReference>
<evidence type="ECO:0000256" key="1">
    <source>
        <dbReference type="ARBA" id="ARBA00009006"/>
    </source>
</evidence>